<dbReference type="FunFam" id="1.10.10.10:FF:000459">
    <property type="entry name" value="Ferric uptake regulation protein"/>
    <property type="match status" value="1"/>
</dbReference>
<dbReference type="GO" id="GO:0008270">
    <property type="term" value="F:zinc ion binding"/>
    <property type="evidence" value="ECO:0007669"/>
    <property type="project" value="TreeGrafter"/>
</dbReference>
<dbReference type="PANTHER" id="PTHR33202">
    <property type="entry name" value="ZINC UPTAKE REGULATION PROTEIN"/>
    <property type="match status" value="1"/>
</dbReference>
<dbReference type="EMBL" id="BONR01000006">
    <property type="protein sequence ID" value="GIG55498.1"/>
    <property type="molecule type" value="Genomic_DNA"/>
</dbReference>
<dbReference type="RefSeq" id="WP_203657061.1">
    <property type="nucleotide sequence ID" value="NZ_BONR01000006.1"/>
</dbReference>
<sequence>MTDADETPVLRMTKQRTAILDALAGTDEFRSAQAWHDMLRHDGSSVGLATVYRSLQALSESGQVDAVVTPSGETLYRRCGALDEHHHHLRCRVCGTAEDIEVPEFEEWATRIAKERGFERMDHTVEITGVCAACAAKGH</sequence>
<dbReference type="GO" id="GO:0005829">
    <property type="term" value="C:cytosol"/>
    <property type="evidence" value="ECO:0007669"/>
    <property type="project" value="TreeGrafter"/>
</dbReference>
<gene>
    <name evidence="13" type="primary">fur</name>
    <name evidence="13" type="ORF">Dac01nite_22500</name>
</gene>
<dbReference type="GO" id="GO:1900376">
    <property type="term" value="P:regulation of secondary metabolite biosynthetic process"/>
    <property type="evidence" value="ECO:0007669"/>
    <property type="project" value="TreeGrafter"/>
</dbReference>
<dbReference type="Proteomes" id="UP000652354">
    <property type="component" value="Unassembled WGS sequence"/>
</dbReference>
<comment type="caution">
    <text evidence="13">The sequence shown here is derived from an EMBL/GenBank/DDBJ whole genome shotgun (WGS) entry which is preliminary data.</text>
</comment>
<dbReference type="InterPro" id="IPR002481">
    <property type="entry name" value="FUR"/>
</dbReference>
<comment type="similarity">
    <text evidence="2">Belongs to the Fur family.</text>
</comment>
<dbReference type="GO" id="GO:0000976">
    <property type="term" value="F:transcription cis-regulatory region binding"/>
    <property type="evidence" value="ECO:0007669"/>
    <property type="project" value="TreeGrafter"/>
</dbReference>
<keyword evidence="5" id="KW-0678">Repressor</keyword>
<feature type="binding site" evidence="12">
    <location>
        <position position="106"/>
    </location>
    <ligand>
        <name>Fe cation</name>
        <dbReference type="ChEBI" id="CHEBI:24875"/>
    </ligand>
</feature>
<dbReference type="InterPro" id="IPR036388">
    <property type="entry name" value="WH-like_DNA-bd_sf"/>
</dbReference>
<keyword evidence="14" id="KW-1185">Reference proteome</keyword>
<evidence type="ECO:0000256" key="11">
    <source>
        <dbReference type="PIRSR" id="PIRSR602481-1"/>
    </source>
</evidence>
<evidence type="ECO:0000256" key="2">
    <source>
        <dbReference type="ARBA" id="ARBA00007957"/>
    </source>
</evidence>
<comment type="cofactor">
    <cofactor evidence="12">
        <name>Mn(2+)</name>
        <dbReference type="ChEBI" id="CHEBI:29035"/>
    </cofactor>
    <cofactor evidence="12">
        <name>Fe(2+)</name>
        <dbReference type="ChEBI" id="CHEBI:29033"/>
    </cofactor>
    <text evidence="12">Binds 1 Mn(2+) or Fe(2+) ion per subunit.</text>
</comment>
<evidence type="ECO:0000256" key="8">
    <source>
        <dbReference type="ARBA" id="ARBA00023015"/>
    </source>
</evidence>
<feature type="binding site" evidence="11">
    <location>
        <position position="94"/>
    </location>
    <ligand>
        <name>Zn(2+)</name>
        <dbReference type="ChEBI" id="CHEBI:29105"/>
    </ligand>
</feature>
<accession>A0A919UMA6</accession>
<evidence type="ECO:0000256" key="3">
    <source>
        <dbReference type="ARBA" id="ARBA00011738"/>
    </source>
</evidence>
<feature type="binding site" evidence="11">
    <location>
        <position position="131"/>
    </location>
    <ligand>
        <name>Zn(2+)</name>
        <dbReference type="ChEBI" id="CHEBI:29105"/>
    </ligand>
</feature>
<comment type="cofactor">
    <cofactor evidence="11">
        <name>Zn(2+)</name>
        <dbReference type="ChEBI" id="CHEBI:29105"/>
    </cofactor>
    <text evidence="11">Binds 1 zinc ion per subunit.</text>
</comment>
<feature type="binding site" evidence="12">
    <location>
        <position position="85"/>
    </location>
    <ligand>
        <name>Fe cation</name>
        <dbReference type="ChEBI" id="CHEBI:24875"/>
    </ligand>
</feature>
<keyword evidence="8" id="KW-0805">Transcription regulation</keyword>
<comment type="subunit">
    <text evidence="3">Homodimer.</text>
</comment>
<organism evidence="13 14">
    <name type="scientific">Demequina activiva</name>
    <dbReference type="NCBI Taxonomy" id="1582364"/>
    <lineage>
        <taxon>Bacteria</taxon>
        <taxon>Bacillati</taxon>
        <taxon>Actinomycetota</taxon>
        <taxon>Actinomycetes</taxon>
        <taxon>Micrococcales</taxon>
        <taxon>Demequinaceae</taxon>
        <taxon>Demequina</taxon>
    </lineage>
</organism>
<dbReference type="Gene3D" id="1.10.10.10">
    <property type="entry name" value="Winged helix-like DNA-binding domain superfamily/Winged helix DNA-binding domain"/>
    <property type="match status" value="1"/>
</dbReference>
<feature type="binding site" evidence="11">
    <location>
        <position position="91"/>
    </location>
    <ligand>
        <name>Zn(2+)</name>
        <dbReference type="ChEBI" id="CHEBI:29105"/>
    </ligand>
</feature>
<evidence type="ECO:0000256" key="6">
    <source>
        <dbReference type="ARBA" id="ARBA00022723"/>
    </source>
</evidence>
<protein>
    <submittedName>
        <fullName evidence="13">Transcriptional repressor</fullName>
    </submittedName>
</protein>
<comment type="subcellular location">
    <subcellularLocation>
        <location evidence="1">Cytoplasm</location>
    </subcellularLocation>
</comment>
<evidence type="ECO:0000256" key="5">
    <source>
        <dbReference type="ARBA" id="ARBA00022491"/>
    </source>
</evidence>
<keyword evidence="12" id="KW-0408">Iron</keyword>
<dbReference type="GO" id="GO:0003700">
    <property type="term" value="F:DNA-binding transcription factor activity"/>
    <property type="evidence" value="ECO:0007669"/>
    <property type="project" value="InterPro"/>
</dbReference>
<dbReference type="PANTHER" id="PTHR33202:SF2">
    <property type="entry name" value="FERRIC UPTAKE REGULATION PROTEIN"/>
    <property type="match status" value="1"/>
</dbReference>
<dbReference type="Gene3D" id="3.30.1490.190">
    <property type="match status" value="1"/>
</dbReference>
<feature type="binding site" evidence="12">
    <location>
        <position position="123"/>
    </location>
    <ligand>
        <name>Fe cation</name>
        <dbReference type="ChEBI" id="CHEBI:24875"/>
    </ligand>
</feature>
<keyword evidence="9" id="KW-0238">DNA-binding</keyword>
<keyword evidence="6 11" id="KW-0479">Metal-binding</keyword>
<feature type="binding site" evidence="11">
    <location>
        <position position="134"/>
    </location>
    <ligand>
        <name>Zn(2+)</name>
        <dbReference type="ChEBI" id="CHEBI:29105"/>
    </ligand>
</feature>
<keyword evidence="10" id="KW-0804">Transcription</keyword>
<keyword evidence="4" id="KW-0963">Cytoplasm</keyword>
<evidence type="ECO:0000256" key="7">
    <source>
        <dbReference type="ARBA" id="ARBA00022833"/>
    </source>
</evidence>
<dbReference type="CDD" id="cd07153">
    <property type="entry name" value="Fur_like"/>
    <property type="match status" value="1"/>
</dbReference>
<evidence type="ECO:0000256" key="4">
    <source>
        <dbReference type="ARBA" id="ARBA00022490"/>
    </source>
</evidence>
<dbReference type="SUPFAM" id="SSF46785">
    <property type="entry name" value="Winged helix' DNA-binding domain"/>
    <property type="match status" value="1"/>
</dbReference>
<evidence type="ECO:0000256" key="9">
    <source>
        <dbReference type="ARBA" id="ARBA00023125"/>
    </source>
</evidence>
<keyword evidence="7 11" id="KW-0862">Zinc</keyword>
<evidence type="ECO:0000313" key="13">
    <source>
        <dbReference type="EMBL" id="GIG55498.1"/>
    </source>
</evidence>
<dbReference type="AlphaFoldDB" id="A0A919UMA6"/>
<evidence type="ECO:0000256" key="10">
    <source>
        <dbReference type="ARBA" id="ARBA00023163"/>
    </source>
</evidence>
<evidence type="ECO:0000256" key="1">
    <source>
        <dbReference type="ARBA" id="ARBA00004496"/>
    </source>
</evidence>
<dbReference type="GO" id="GO:0045892">
    <property type="term" value="P:negative regulation of DNA-templated transcription"/>
    <property type="evidence" value="ECO:0007669"/>
    <property type="project" value="TreeGrafter"/>
</dbReference>
<name>A0A919UMA6_9MICO</name>
<dbReference type="Pfam" id="PF01475">
    <property type="entry name" value="FUR"/>
    <property type="match status" value="1"/>
</dbReference>
<evidence type="ECO:0000313" key="14">
    <source>
        <dbReference type="Proteomes" id="UP000652354"/>
    </source>
</evidence>
<proteinExistence type="inferred from homology"/>
<dbReference type="InterPro" id="IPR043135">
    <property type="entry name" value="Fur_C"/>
</dbReference>
<reference evidence="13" key="1">
    <citation type="submission" date="2021-01" db="EMBL/GenBank/DDBJ databases">
        <title>Whole genome shotgun sequence of Demequina activiva NBRC 110675.</title>
        <authorList>
            <person name="Komaki H."/>
            <person name="Tamura T."/>
        </authorList>
    </citation>
    <scope>NUCLEOTIDE SEQUENCE</scope>
    <source>
        <strain evidence="13">NBRC 110675</strain>
    </source>
</reference>
<evidence type="ECO:0000256" key="12">
    <source>
        <dbReference type="PIRSR" id="PIRSR602481-2"/>
    </source>
</evidence>
<dbReference type="InterPro" id="IPR036390">
    <property type="entry name" value="WH_DNA-bd_sf"/>
</dbReference>